<dbReference type="EMBL" id="BEGY01000108">
    <property type="protein sequence ID" value="GAX83847.1"/>
    <property type="molecule type" value="Genomic_DNA"/>
</dbReference>
<dbReference type="STRING" id="1157962.A0A250XL99"/>
<dbReference type="GO" id="GO:0099402">
    <property type="term" value="P:plant organ development"/>
    <property type="evidence" value="ECO:0007669"/>
    <property type="project" value="TreeGrafter"/>
</dbReference>
<evidence type="ECO:0000256" key="2">
    <source>
        <dbReference type="ARBA" id="ARBA00004229"/>
    </source>
</evidence>
<keyword evidence="8 11" id="KW-1133">Transmembrane helix</keyword>
<evidence type="ECO:0000256" key="3">
    <source>
        <dbReference type="ARBA" id="ARBA00010793"/>
    </source>
</evidence>
<keyword evidence="6 11" id="KW-0812">Transmembrane</keyword>
<organism evidence="12 13">
    <name type="scientific">Chlamydomonas eustigma</name>
    <dbReference type="NCBI Taxonomy" id="1157962"/>
    <lineage>
        <taxon>Eukaryota</taxon>
        <taxon>Viridiplantae</taxon>
        <taxon>Chlorophyta</taxon>
        <taxon>core chlorophytes</taxon>
        <taxon>Chlorophyceae</taxon>
        <taxon>CS clade</taxon>
        <taxon>Chlamydomonadales</taxon>
        <taxon>Chlamydomonadaceae</taxon>
        <taxon>Chlamydomonas</taxon>
    </lineage>
</organism>
<keyword evidence="7" id="KW-0809">Transit peptide</keyword>
<sequence length="427" mass="45020">MFSFQKGMILRGSSKLVRIGQNKSGGYHVCCYASEPSQQSLNPSLSSFGASNLNLISSHQNLSTRFNSVLTQALNGKSGSTSGMMISFHSDQIRDSYPIKDEVGGASGGMGGGDDKGNGSSGGGSGGGGGAGDSGSNEEDEGPVLSFKEVEAFMKERNIKLPNDMLEIAKQGGLRLACLNAYASSHNLPLVGFLVRTVPFLRDRILADPLFLFKIGVELVIDSACTTIAEVRKRGEDFWGEFELYLSDLFVGLVLDIALVSLMAPAMVLGSAARAARVSGLKKLLAQVPSAVFAPSVPGAAPYTIAQRLSCLLVKFGEYSLAGIACGLVGTAIANAAMEANRSVHGSDENAVMIPPLGKTALVWGLFLGVSANIRYQIVFGIERLVDMTIAKRVPQVAYATTVGVRFCNNVIGGENFIDMARWAGVQ</sequence>
<dbReference type="OrthoDB" id="205639at2759"/>
<keyword evidence="5" id="KW-0934">Plastid</keyword>
<keyword evidence="4" id="KW-0150">Chloroplast</keyword>
<proteinExistence type="inferred from homology"/>
<dbReference type="GO" id="GO:0009706">
    <property type="term" value="C:chloroplast inner membrane"/>
    <property type="evidence" value="ECO:0007669"/>
    <property type="project" value="TreeGrafter"/>
</dbReference>
<evidence type="ECO:0000256" key="9">
    <source>
        <dbReference type="ARBA" id="ARBA00023136"/>
    </source>
</evidence>
<evidence type="ECO:0000313" key="12">
    <source>
        <dbReference type="EMBL" id="GAX83847.1"/>
    </source>
</evidence>
<evidence type="ECO:0000256" key="10">
    <source>
        <dbReference type="SAM" id="MobiDB-lite"/>
    </source>
</evidence>
<evidence type="ECO:0000256" key="7">
    <source>
        <dbReference type="ARBA" id="ARBA00022946"/>
    </source>
</evidence>
<dbReference type="PANTHER" id="PTHR31038:SF10">
    <property type="entry name" value="OS04G0524400 PROTEIN"/>
    <property type="match status" value="1"/>
</dbReference>
<feature type="region of interest" description="Disordered" evidence="10">
    <location>
        <begin position="99"/>
        <end position="142"/>
    </location>
</feature>
<feature type="compositionally biased region" description="Gly residues" evidence="10">
    <location>
        <begin position="119"/>
        <end position="133"/>
    </location>
</feature>
<evidence type="ECO:0000256" key="8">
    <source>
        <dbReference type="ARBA" id="ARBA00022989"/>
    </source>
</evidence>
<keyword evidence="9 11" id="KW-0472">Membrane</keyword>
<evidence type="ECO:0000256" key="11">
    <source>
        <dbReference type="SAM" id="Phobius"/>
    </source>
</evidence>
<protein>
    <submittedName>
        <fullName evidence="12">Uncharacterized protein</fullName>
    </submittedName>
</protein>
<comment type="similarity">
    <text evidence="3">Belongs to the RETICULATA family.</text>
</comment>
<reference evidence="12 13" key="1">
    <citation type="submission" date="2017-08" db="EMBL/GenBank/DDBJ databases">
        <title>Acidophilic green algal genome provides insights into adaptation to an acidic environment.</title>
        <authorList>
            <person name="Hirooka S."/>
            <person name="Hirose Y."/>
            <person name="Kanesaki Y."/>
            <person name="Higuchi S."/>
            <person name="Fujiwara T."/>
            <person name="Onuma R."/>
            <person name="Era A."/>
            <person name="Ohbayashi R."/>
            <person name="Uzuka A."/>
            <person name="Nozaki H."/>
            <person name="Yoshikawa H."/>
            <person name="Miyagishima S.Y."/>
        </authorList>
    </citation>
    <scope>NUCLEOTIDE SEQUENCE [LARGE SCALE GENOMIC DNA]</scope>
    <source>
        <strain evidence="12 13">NIES-2499</strain>
    </source>
</reference>
<evidence type="ECO:0000313" key="13">
    <source>
        <dbReference type="Proteomes" id="UP000232323"/>
    </source>
</evidence>
<name>A0A250XL99_9CHLO</name>
<evidence type="ECO:0000256" key="6">
    <source>
        <dbReference type="ARBA" id="ARBA00022692"/>
    </source>
</evidence>
<dbReference type="InterPro" id="IPR021825">
    <property type="entry name" value="RETICULATA-related"/>
</dbReference>
<evidence type="ECO:0000256" key="4">
    <source>
        <dbReference type="ARBA" id="ARBA00022528"/>
    </source>
</evidence>
<feature type="transmembrane region" description="Helical" evidence="11">
    <location>
        <begin position="249"/>
        <end position="273"/>
    </location>
</feature>
<evidence type="ECO:0000256" key="1">
    <source>
        <dbReference type="ARBA" id="ARBA00004141"/>
    </source>
</evidence>
<gene>
    <name evidence="12" type="ORF">CEUSTIGMA_g11271.t1</name>
</gene>
<dbReference type="PANTHER" id="PTHR31038">
    <property type="entry name" value="EXPRESSED PROTEIN-RELATED"/>
    <property type="match status" value="1"/>
</dbReference>
<comment type="caution">
    <text evidence="12">The sequence shown here is derived from an EMBL/GenBank/DDBJ whole genome shotgun (WGS) entry which is preliminary data.</text>
</comment>
<accession>A0A250XL99</accession>
<comment type="subcellular location">
    <subcellularLocation>
        <location evidence="1">Membrane</location>
        <topology evidence="1">Multi-pass membrane protein</topology>
    </subcellularLocation>
    <subcellularLocation>
        <location evidence="2">Plastid</location>
        <location evidence="2">Chloroplast</location>
    </subcellularLocation>
</comment>
<dbReference type="Proteomes" id="UP000232323">
    <property type="component" value="Unassembled WGS sequence"/>
</dbReference>
<evidence type="ECO:0000256" key="5">
    <source>
        <dbReference type="ARBA" id="ARBA00022640"/>
    </source>
</evidence>
<dbReference type="Pfam" id="PF11891">
    <property type="entry name" value="RETICULATA-like"/>
    <property type="match status" value="1"/>
</dbReference>
<dbReference type="AlphaFoldDB" id="A0A250XL99"/>
<keyword evidence="13" id="KW-1185">Reference proteome</keyword>